<dbReference type="UniPathway" id="UPA00664"/>
<feature type="transmembrane region" description="Helical" evidence="7">
    <location>
        <begin position="102"/>
        <end position="123"/>
    </location>
</feature>
<evidence type="ECO:0000313" key="9">
    <source>
        <dbReference type="Proteomes" id="UP000030066"/>
    </source>
</evidence>
<reference evidence="8 9" key="1">
    <citation type="journal article" date="2014" name="PLoS ONE">
        <title>An emerging Mycoplasma associated with trichomoniasis, vaginal infection and disease.</title>
        <authorList>
            <consortium name="Vaginal Microbiome Consortium"/>
            <person name="Fettweis J.M."/>
            <person name="Serrano M.G."/>
            <person name="Huang B."/>
            <person name="Brooks J.P."/>
            <person name="Glascock A.L."/>
            <person name="Sheth N.U."/>
            <person name="Strauss J.F.III."/>
            <person name="Jefferson K.K."/>
            <person name="Buck G.A."/>
        </authorList>
    </citation>
    <scope>NUCLEOTIDE SEQUENCE [LARGE SCALE GENOMIC DNA]</scope>
    <source>
        <strain evidence="8 9">VCU_M1</strain>
    </source>
</reference>
<dbReference type="Pfam" id="PF01790">
    <property type="entry name" value="LGT"/>
    <property type="match status" value="1"/>
</dbReference>
<keyword evidence="3 7" id="KW-0808">Transferase</keyword>
<accession>A0A097ST69</accession>
<feature type="transmembrane region" description="Helical" evidence="7">
    <location>
        <begin position="272"/>
        <end position="293"/>
    </location>
</feature>
<dbReference type="GO" id="GO:0042158">
    <property type="term" value="P:lipoprotein biosynthetic process"/>
    <property type="evidence" value="ECO:0007669"/>
    <property type="project" value="UniProtKB-UniRule"/>
</dbReference>
<feature type="transmembrane region" description="Helical" evidence="7">
    <location>
        <begin position="209"/>
        <end position="231"/>
    </location>
</feature>
<dbReference type="PANTHER" id="PTHR30589">
    <property type="entry name" value="PROLIPOPROTEIN DIACYLGLYCERYL TRANSFERASE"/>
    <property type="match status" value="1"/>
</dbReference>
<dbReference type="eggNOG" id="COG0682">
    <property type="taxonomic scope" value="Bacteria"/>
</dbReference>
<evidence type="ECO:0000256" key="4">
    <source>
        <dbReference type="ARBA" id="ARBA00022692"/>
    </source>
</evidence>
<evidence type="ECO:0000256" key="7">
    <source>
        <dbReference type="HAMAP-Rule" id="MF_01147"/>
    </source>
</evidence>
<sequence>MNWFSNIVPSPIAIWNADSTPIAFHLGGLEVRWYGLLIAIGFILAIIAIICKLKFFYKVPIDPFYYYCLMAIPACIFGAMFWSACIGDRKWSDFFNFKNGGLAIQGGVVTNIIIGLIWFQYILKKPKYWVRDLSTENKMQPVLRQVSTWVYADAIIPAVLIGQIIGRWGNYFNQEVYGQIVNNINYQTWLSTHLPFMYVQGEGQYHHPLFLYESVLNIVGLILIFVVLEFIPKVKAGTISFSYVLWYGIVRMCMEPFRMSQYTFTNTYVMDGLWIAISLICLPLNQFNIISLTRQYRCKLFIKNLILTNGLIYHWIKFKLNSAQKKQDQNLINHYQNWMDQNRKQNQNEHCLFIRKSNEFLYYLGR</sequence>
<comment type="subcellular location">
    <subcellularLocation>
        <location evidence="7">Cell membrane</location>
        <topology evidence="7">Multi-pass membrane protein</topology>
    </subcellularLocation>
</comment>
<keyword evidence="9" id="KW-1185">Reference proteome</keyword>
<evidence type="ECO:0000313" key="8">
    <source>
        <dbReference type="EMBL" id="AIV03788.1"/>
    </source>
</evidence>
<evidence type="ECO:0000256" key="2">
    <source>
        <dbReference type="ARBA" id="ARBA00022475"/>
    </source>
</evidence>
<dbReference type="GO" id="GO:0008961">
    <property type="term" value="F:phosphatidylglycerol-prolipoprotein diacylglyceryl transferase activity"/>
    <property type="evidence" value="ECO:0007669"/>
    <property type="project" value="UniProtKB-UniRule"/>
</dbReference>
<feature type="transmembrane region" description="Helical" evidence="7">
    <location>
        <begin position="148"/>
        <end position="166"/>
    </location>
</feature>
<feature type="transmembrane region" description="Helical" evidence="7">
    <location>
        <begin position="243"/>
        <end position="260"/>
    </location>
</feature>
<keyword evidence="4 7" id="KW-0812">Transmembrane</keyword>
<evidence type="ECO:0000256" key="6">
    <source>
        <dbReference type="ARBA" id="ARBA00023136"/>
    </source>
</evidence>
<keyword evidence="2 7" id="KW-1003">Cell membrane</keyword>
<organism evidence="8 9">
    <name type="scientific">Candidatus Malacoplasma girerdii</name>
    <dbReference type="NCBI Taxonomy" id="1318617"/>
    <lineage>
        <taxon>Bacteria</taxon>
        <taxon>Bacillati</taxon>
        <taxon>Mycoplasmatota</taxon>
        <taxon>Mycoplasmoidales</taxon>
        <taxon>Mycoplasmoidaceae</taxon>
        <taxon>Malacoplasma</taxon>
    </lineage>
</organism>
<comment type="function">
    <text evidence="7">Catalyzes the transfer of the diacylglyceryl group from phosphatidylglycerol to the sulfhydryl group of the N-terminal cysteine of a prolipoprotein, the first step in the formation of mature lipoproteins.</text>
</comment>
<feature type="transmembrane region" description="Helical" evidence="7">
    <location>
        <begin position="64"/>
        <end position="82"/>
    </location>
</feature>
<comment type="similarity">
    <text evidence="1 7">Belongs to the Lgt family.</text>
</comment>
<dbReference type="AlphaFoldDB" id="A0A097ST69"/>
<dbReference type="EMBL" id="CP007711">
    <property type="protein sequence ID" value="AIV03788.1"/>
    <property type="molecule type" value="Genomic_DNA"/>
</dbReference>
<evidence type="ECO:0000256" key="1">
    <source>
        <dbReference type="ARBA" id="ARBA00007150"/>
    </source>
</evidence>
<feature type="binding site" evidence="7">
    <location>
        <position position="167"/>
    </location>
    <ligand>
        <name>a 1,2-diacyl-sn-glycero-3-phospho-(1'-sn-glycerol)</name>
        <dbReference type="ChEBI" id="CHEBI:64716"/>
    </ligand>
</feature>
<dbReference type="HAMAP" id="MF_01147">
    <property type="entry name" value="Lgt"/>
    <property type="match status" value="1"/>
</dbReference>
<dbReference type="Proteomes" id="UP000030066">
    <property type="component" value="Chromosome"/>
</dbReference>
<dbReference type="NCBIfam" id="TIGR00544">
    <property type="entry name" value="lgt"/>
    <property type="match status" value="1"/>
</dbReference>
<dbReference type="PANTHER" id="PTHR30589:SF0">
    <property type="entry name" value="PHOSPHATIDYLGLYCEROL--PROLIPOPROTEIN DIACYLGLYCERYL TRANSFERASE"/>
    <property type="match status" value="1"/>
</dbReference>
<evidence type="ECO:0000256" key="5">
    <source>
        <dbReference type="ARBA" id="ARBA00022989"/>
    </source>
</evidence>
<name>A0A097ST69_9BACT</name>
<dbReference type="GO" id="GO:0005886">
    <property type="term" value="C:plasma membrane"/>
    <property type="evidence" value="ECO:0007669"/>
    <property type="project" value="UniProtKB-SubCell"/>
</dbReference>
<comment type="pathway">
    <text evidence="7">Protein modification; lipoprotein biosynthesis (diacylglyceryl transfer).</text>
</comment>
<dbReference type="EC" id="2.5.1.145" evidence="7"/>
<keyword evidence="6 7" id="KW-0472">Membrane</keyword>
<dbReference type="InterPro" id="IPR001640">
    <property type="entry name" value="Lgt"/>
</dbReference>
<dbReference type="KEGG" id="mgj:MGM1_4220"/>
<evidence type="ECO:0000256" key="3">
    <source>
        <dbReference type="ARBA" id="ARBA00022679"/>
    </source>
</evidence>
<dbReference type="HOGENOM" id="CLU_013386_0_2_14"/>
<keyword evidence="5 7" id="KW-1133">Transmembrane helix</keyword>
<dbReference type="STRING" id="1318617.MGM1_4220"/>
<proteinExistence type="inferred from homology"/>
<protein>
    <recommendedName>
        <fullName evidence="7">Phosphatidylglycerol--prolipoprotein diacylglyceryl transferase</fullName>
        <ecNumber evidence="7">2.5.1.145</ecNumber>
    </recommendedName>
</protein>
<gene>
    <name evidence="7 8" type="primary">lgt</name>
    <name evidence="8" type="ORF">MGM1_4220</name>
</gene>
<feature type="transmembrane region" description="Helical" evidence="7">
    <location>
        <begin position="33"/>
        <end position="57"/>
    </location>
</feature>
<dbReference type="PROSITE" id="PS01311">
    <property type="entry name" value="LGT"/>
    <property type="match status" value="1"/>
</dbReference>
<comment type="catalytic activity">
    <reaction evidence="7">
        <text>L-cysteinyl-[prolipoprotein] + a 1,2-diacyl-sn-glycero-3-phospho-(1'-sn-glycerol) = an S-1,2-diacyl-sn-glyceryl-L-cysteinyl-[prolipoprotein] + sn-glycerol 1-phosphate + H(+)</text>
        <dbReference type="Rhea" id="RHEA:56712"/>
        <dbReference type="Rhea" id="RHEA-COMP:14679"/>
        <dbReference type="Rhea" id="RHEA-COMP:14680"/>
        <dbReference type="ChEBI" id="CHEBI:15378"/>
        <dbReference type="ChEBI" id="CHEBI:29950"/>
        <dbReference type="ChEBI" id="CHEBI:57685"/>
        <dbReference type="ChEBI" id="CHEBI:64716"/>
        <dbReference type="ChEBI" id="CHEBI:140658"/>
        <dbReference type="EC" id="2.5.1.145"/>
    </reaction>
</comment>